<feature type="compositionally biased region" description="Basic and acidic residues" evidence="1">
    <location>
        <begin position="36"/>
        <end position="54"/>
    </location>
</feature>
<evidence type="ECO:0000256" key="1">
    <source>
        <dbReference type="SAM" id="MobiDB-lite"/>
    </source>
</evidence>
<keyword evidence="4" id="KW-1185">Reference proteome</keyword>
<evidence type="ECO:0000313" key="3">
    <source>
        <dbReference type="EMBL" id="MET3683337.1"/>
    </source>
</evidence>
<dbReference type="InterPro" id="IPR021598">
    <property type="entry name" value="DUF3221"/>
</dbReference>
<dbReference type="PROSITE" id="PS51257">
    <property type="entry name" value="PROKAR_LIPOPROTEIN"/>
    <property type="match status" value="1"/>
</dbReference>
<reference evidence="3 4" key="1">
    <citation type="submission" date="2024-06" db="EMBL/GenBank/DDBJ databases">
        <title>Genomic Encyclopedia of Type Strains, Phase IV (KMG-IV): sequencing the most valuable type-strain genomes for metagenomic binning, comparative biology and taxonomic classification.</title>
        <authorList>
            <person name="Goeker M."/>
        </authorList>
    </citation>
    <scope>NUCLEOTIDE SEQUENCE [LARGE SCALE GENOMIC DNA]</scope>
    <source>
        <strain evidence="3 4">DSM 23520</strain>
    </source>
</reference>
<organism evidence="3 4">
    <name type="scientific">Alkalibacillus flavidus</name>
    <dbReference type="NCBI Taxonomy" id="546021"/>
    <lineage>
        <taxon>Bacteria</taxon>
        <taxon>Bacillati</taxon>
        <taxon>Bacillota</taxon>
        <taxon>Bacilli</taxon>
        <taxon>Bacillales</taxon>
        <taxon>Bacillaceae</taxon>
        <taxon>Alkalibacillus</taxon>
    </lineage>
</organism>
<proteinExistence type="predicted"/>
<dbReference type="Pfam" id="PF11518">
    <property type="entry name" value="DUF3221"/>
    <property type="match status" value="1"/>
</dbReference>
<name>A0ABV2KUU1_9BACI</name>
<gene>
    <name evidence="3" type="ORF">ABID56_001432</name>
</gene>
<accession>A0ABV2KUU1</accession>
<evidence type="ECO:0000256" key="2">
    <source>
        <dbReference type="SAM" id="SignalP"/>
    </source>
</evidence>
<feature type="chain" id="PRO_5047301099" description="DUF3221 domain-containing protein" evidence="2">
    <location>
        <begin position="19"/>
        <end position="144"/>
    </location>
</feature>
<keyword evidence="2" id="KW-0732">Signal</keyword>
<protein>
    <recommendedName>
        <fullName evidence="5">DUF3221 domain-containing protein</fullName>
    </recommendedName>
</protein>
<dbReference type="RefSeq" id="WP_354219918.1">
    <property type="nucleotide sequence ID" value="NZ_JBEPMX010000006.1"/>
</dbReference>
<comment type="caution">
    <text evidence="3">The sequence shown here is derived from an EMBL/GenBank/DDBJ whole genome shotgun (WGS) entry which is preliminary data.</text>
</comment>
<evidence type="ECO:0008006" key="5">
    <source>
        <dbReference type="Google" id="ProtNLM"/>
    </source>
</evidence>
<feature type="signal peptide" evidence="2">
    <location>
        <begin position="1"/>
        <end position="18"/>
    </location>
</feature>
<evidence type="ECO:0000313" key="4">
    <source>
        <dbReference type="Proteomes" id="UP001549167"/>
    </source>
</evidence>
<dbReference type="EMBL" id="JBEPMX010000006">
    <property type="protein sequence ID" value="MET3683337.1"/>
    <property type="molecule type" value="Genomic_DNA"/>
</dbReference>
<sequence length="144" mass="15911">MKKWSLILLGLMTVVSLAACGTVNNSDGNSVNADSVSKDEEERDTNQDVDNEKENDMTFKGYIGLFEDGRILVTENDVGRELKPDEFNEVAEEAGQMIFFDLQDLDDELVDSLEIGDHVAIEHGPVGMSFPGQSVAKRLEVIDE</sequence>
<dbReference type="Proteomes" id="UP001549167">
    <property type="component" value="Unassembled WGS sequence"/>
</dbReference>
<feature type="region of interest" description="Disordered" evidence="1">
    <location>
        <begin position="28"/>
        <end position="54"/>
    </location>
</feature>